<dbReference type="Gene3D" id="3.40.50.720">
    <property type="entry name" value="NAD(P)-binding Rossmann-like Domain"/>
    <property type="match status" value="1"/>
</dbReference>
<dbReference type="InterPro" id="IPR013328">
    <property type="entry name" value="6PGD_dom2"/>
</dbReference>
<keyword evidence="2" id="KW-0520">NAD</keyword>
<keyword evidence="1" id="KW-0560">Oxidoreductase</keyword>
<feature type="active site" evidence="3">
    <location>
        <position position="169"/>
    </location>
</feature>
<dbReference type="GO" id="GO:0050661">
    <property type="term" value="F:NADP binding"/>
    <property type="evidence" value="ECO:0007669"/>
    <property type="project" value="InterPro"/>
</dbReference>
<dbReference type="PANTHER" id="PTHR43060">
    <property type="entry name" value="3-HYDROXYISOBUTYRATE DEHYDROGENASE-LIKE 1, MITOCHONDRIAL-RELATED"/>
    <property type="match status" value="1"/>
</dbReference>
<keyword evidence="7" id="KW-1185">Reference proteome</keyword>
<dbReference type="InterPro" id="IPR006115">
    <property type="entry name" value="6PGDH_NADP-bd"/>
</dbReference>
<dbReference type="EMBL" id="CP014579">
    <property type="protein sequence ID" value="ANB74980.1"/>
    <property type="molecule type" value="Genomic_DNA"/>
</dbReference>
<dbReference type="InterPro" id="IPR036291">
    <property type="entry name" value="NAD(P)-bd_dom_sf"/>
</dbReference>
<evidence type="ECO:0000313" key="6">
    <source>
        <dbReference type="EMBL" id="ANB74980.1"/>
    </source>
</evidence>
<sequence>MKTVGIVGLGQLGLPIAANLISAGFRVVGFPRSSAAAFAAVGGIALGSPAEVLKEAEVLLLCLPSESAQLQVLDGDDGLLKSGVRNKTVVELSTYRRSFKLAQEARLVDAGLSVLECEVSGSPPMVSQKKAALFVGGSKELYEGCRAVLDAIAPTQFHLGPFGAALNMKLIANALLAIHTLAAAEALNLGARAGFDPHLVVEAIRQSAGASTMFAIRAPMMADRRFEPAPGPFTTLEKYLDLASELAIDSGSATPLFATALPYYRRAVEQGIGDQDISAVITLLEEESKSNIRTLS</sequence>
<accession>A0A160FQ33</accession>
<organism evidence="6 7">
    <name type="scientific">Paraburkholderia phytofirmans OLGA172</name>
    <dbReference type="NCBI Taxonomy" id="1417228"/>
    <lineage>
        <taxon>Bacteria</taxon>
        <taxon>Pseudomonadati</taxon>
        <taxon>Pseudomonadota</taxon>
        <taxon>Betaproteobacteria</taxon>
        <taxon>Burkholderiales</taxon>
        <taxon>Burkholderiaceae</taxon>
        <taxon>Paraburkholderia</taxon>
    </lineage>
</organism>
<dbReference type="PANTHER" id="PTHR43060:SF15">
    <property type="entry name" value="3-HYDROXYISOBUTYRATE DEHYDROGENASE-LIKE 1, MITOCHONDRIAL-RELATED"/>
    <property type="match status" value="1"/>
</dbReference>
<evidence type="ECO:0000259" key="5">
    <source>
        <dbReference type="Pfam" id="PF14833"/>
    </source>
</evidence>
<dbReference type="Pfam" id="PF14833">
    <property type="entry name" value="NAD_binding_11"/>
    <property type="match status" value="1"/>
</dbReference>
<dbReference type="InterPro" id="IPR015815">
    <property type="entry name" value="HIBADH-related"/>
</dbReference>
<dbReference type="Proteomes" id="UP000076852">
    <property type="component" value="Chromosome 2"/>
</dbReference>
<evidence type="ECO:0000259" key="4">
    <source>
        <dbReference type="Pfam" id="PF03446"/>
    </source>
</evidence>
<dbReference type="Pfam" id="PF03446">
    <property type="entry name" value="NAD_binding_2"/>
    <property type="match status" value="1"/>
</dbReference>
<proteinExistence type="predicted"/>
<dbReference type="SUPFAM" id="SSF51735">
    <property type="entry name" value="NAD(P)-binding Rossmann-fold domains"/>
    <property type="match status" value="1"/>
</dbReference>
<dbReference type="InterPro" id="IPR008927">
    <property type="entry name" value="6-PGluconate_DH-like_C_sf"/>
</dbReference>
<evidence type="ECO:0000256" key="3">
    <source>
        <dbReference type="PIRSR" id="PIRSR000103-1"/>
    </source>
</evidence>
<evidence type="ECO:0000256" key="2">
    <source>
        <dbReference type="ARBA" id="ARBA00023027"/>
    </source>
</evidence>
<dbReference type="Gene3D" id="1.10.1040.10">
    <property type="entry name" value="N-(1-d-carboxylethyl)-l-norvaline Dehydrogenase, domain 2"/>
    <property type="match status" value="1"/>
</dbReference>
<dbReference type="STRING" id="1804984.AYM40_21330"/>
<evidence type="ECO:0000256" key="1">
    <source>
        <dbReference type="ARBA" id="ARBA00023002"/>
    </source>
</evidence>
<name>A0A160FQ33_9BURK</name>
<dbReference type="AlphaFoldDB" id="A0A160FQ33"/>
<gene>
    <name evidence="6" type="ORF">AYM40_21330</name>
</gene>
<dbReference type="PIRSF" id="PIRSF000103">
    <property type="entry name" value="HIBADH"/>
    <property type="match status" value="1"/>
</dbReference>
<protein>
    <submittedName>
        <fullName evidence="6">Dehydrogenase</fullName>
    </submittedName>
</protein>
<feature type="domain" description="6-phosphogluconate dehydrogenase NADP-binding" evidence="4">
    <location>
        <begin position="3"/>
        <end position="160"/>
    </location>
</feature>
<dbReference type="SUPFAM" id="SSF48179">
    <property type="entry name" value="6-phosphogluconate dehydrogenase C-terminal domain-like"/>
    <property type="match status" value="1"/>
</dbReference>
<reference evidence="6 7" key="1">
    <citation type="journal article" date="2016" name="Gene">
        <title>PacBio SMRT assembly of a complex multi-replicon genome reveals chlorocatechol degradative operon in a region of genome plasticity.</title>
        <authorList>
            <person name="Ricker N."/>
            <person name="Shen S.Y."/>
            <person name="Goordial J."/>
            <person name="Jin S."/>
            <person name="Fulthorpe R.R."/>
        </authorList>
    </citation>
    <scope>NUCLEOTIDE SEQUENCE [LARGE SCALE GENOMIC DNA]</scope>
    <source>
        <strain evidence="6 7">OLGA172</strain>
    </source>
</reference>
<dbReference type="KEGG" id="buz:AYM40_21330"/>
<feature type="domain" description="3-hydroxyisobutyrate dehydrogenase-like NAD-binding" evidence="5">
    <location>
        <begin position="163"/>
        <end position="284"/>
    </location>
</feature>
<dbReference type="InterPro" id="IPR029154">
    <property type="entry name" value="HIBADH-like_NADP-bd"/>
</dbReference>
<dbReference type="GO" id="GO:0016491">
    <property type="term" value="F:oxidoreductase activity"/>
    <property type="evidence" value="ECO:0007669"/>
    <property type="project" value="UniProtKB-KW"/>
</dbReference>
<dbReference type="GO" id="GO:0051287">
    <property type="term" value="F:NAD binding"/>
    <property type="evidence" value="ECO:0007669"/>
    <property type="project" value="InterPro"/>
</dbReference>
<evidence type="ECO:0000313" key="7">
    <source>
        <dbReference type="Proteomes" id="UP000076852"/>
    </source>
</evidence>